<name>A0A399J6V3_9MICC</name>
<dbReference type="InterPro" id="IPR046155">
    <property type="entry name" value="DUF6157"/>
</dbReference>
<gene>
    <name evidence="2" type="ORF">DWB68_14055</name>
</gene>
<feature type="compositionally biased region" description="Polar residues" evidence="1">
    <location>
        <begin position="1"/>
        <end position="23"/>
    </location>
</feature>
<keyword evidence="3" id="KW-1185">Reference proteome</keyword>
<dbReference type="Proteomes" id="UP000265419">
    <property type="component" value="Unassembled WGS sequence"/>
</dbReference>
<organism evidence="2 3">
    <name type="scientific">Galactobacter valiniphilus</name>
    <dbReference type="NCBI Taxonomy" id="2676122"/>
    <lineage>
        <taxon>Bacteria</taxon>
        <taxon>Bacillati</taxon>
        <taxon>Actinomycetota</taxon>
        <taxon>Actinomycetes</taxon>
        <taxon>Micrococcales</taxon>
        <taxon>Micrococcaceae</taxon>
        <taxon>Galactobacter</taxon>
    </lineage>
</organism>
<evidence type="ECO:0000256" key="1">
    <source>
        <dbReference type="SAM" id="MobiDB-lite"/>
    </source>
</evidence>
<accession>A0A399J6V3</accession>
<evidence type="ECO:0000313" key="2">
    <source>
        <dbReference type="EMBL" id="RII41191.1"/>
    </source>
</evidence>
<dbReference type="AlphaFoldDB" id="A0A399J6V3"/>
<proteinExistence type="predicted"/>
<sequence length="138" mass="15528">MSTTNYTNTFIQVSDDSPVQAAQTPPPGDTGPTIAELEFTLLQGRPYAYTSDELLFEVHARRKGLSDDERDAAWDEFFSRDQACLRSSPLAKRYGWGFHHDERGRVALVPLGTPEYERFSADPELKQKKAMRSSRSAA</sequence>
<feature type="region of interest" description="Disordered" evidence="1">
    <location>
        <begin position="1"/>
        <end position="31"/>
    </location>
</feature>
<evidence type="ECO:0000313" key="3">
    <source>
        <dbReference type="Proteomes" id="UP000265419"/>
    </source>
</evidence>
<dbReference type="EMBL" id="QQXK01000034">
    <property type="protein sequence ID" value="RII41191.1"/>
    <property type="molecule type" value="Genomic_DNA"/>
</dbReference>
<reference evidence="2 3" key="1">
    <citation type="submission" date="2018-07" db="EMBL/GenBank/DDBJ databases">
        <title>Arthrobacter sp. nov., isolated from raw cow's milk with high bacterial count.</title>
        <authorList>
            <person name="Hahne J."/>
            <person name="Isele D."/>
            <person name="Lipski A."/>
        </authorList>
    </citation>
    <scope>NUCLEOTIDE SEQUENCE [LARGE SCALE GENOMIC DNA]</scope>
    <source>
        <strain evidence="2 3">JZ R-35</strain>
    </source>
</reference>
<comment type="caution">
    <text evidence="2">The sequence shown here is derived from an EMBL/GenBank/DDBJ whole genome shotgun (WGS) entry which is preliminary data.</text>
</comment>
<dbReference type="RefSeq" id="WP_119425747.1">
    <property type="nucleotide sequence ID" value="NZ_QQXK01000034.1"/>
</dbReference>
<protein>
    <submittedName>
        <fullName evidence="2">Uncharacterized protein</fullName>
    </submittedName>
</protein>
<dbReference type="Pfam" id="PF19654">
    <property type="entry name" value="DUF6157"/>
    <property type="match status" value="1"/>
</dbReference>